<feature type="signal peptide" evidence="2">
    <location>
        <begin position="1"/>
        <end position="23"/>
    </location>
</feature>
<evidence type="ECO:0000256" key="1">
    <source>
        <dbReference type="SAM" id="MobiDB-lite"/>
    </source>
</evidence>
<gene>
    <name evidence="4" type="ORF">ICI42_07915</name>
</gene>
<keyword evidence="2" id="KW-0732">Signal</keyword>
<reference evidence="4" key="1">
    <citation type="submission" date="2020-09" db="EMBL/GenBank/DDBJ databases">
        <title>Genome seq and assembly of Tianweitania sp.</title>
        <authorList>
            <person name="Chhetri G."/>
        </authorList>
    </citation>
    <scope>NUCLEOTIDE SEQUENCE</scope>
    <source>
        <strain evidence="4">Rool2</strain>
    </source>
</reference>
<evidence type="ECO:0000259" key="3">
    <source>
        <dbReference type="Pfam" id="PF06904"/>
    </source>
</evidence>
<feature type="compositionally biased region" description="Acidic residues" evidence="1">
    <location>
        <begin position="80"/>
        <end position="96"/>
    </location>
</feature>
<dbReference type="AlphaFoldDB" id="A0A8J6PJA1"/>
<name>A0A8J6PJA1_9HYPH</name>
<feature type="domain" description="Extensin-like C-terminal" evidence="3">
    <location>
        <begin position="116"/>
        <end position="290"/>
    </location>
</feature>
<feature type="compositionally biased region" description="Basic and acidic residues" evidence="1">
    <location>
        <begin position="39"/>
        <end position="48"/>
    </location>
</feature>
<organism evidence="4 5">
    <name type="scientific">Oryzicola mucosus</name>
    <dbReference type="NCBI Taxonomy" id="2767425"/>
    <lineage>
        <taxon>Bacteria</taxon>
        <taxon>Pseudomonadati</taxon>
        <taxon>Pseudomonadota</taxon>
        <taxon>Alphaproteobacteria</taxon>
        <taxon>Hyphomicrobiales</taxon>
        <taxon>Phyllobacteriaceae</taxon>
        <taxon>Oryzicola</taxon>
    </lineage>
</organism>
<dbReference type="EMBL" id="JACVVX010000002">
    <property type="protein sequence ID" value="MBD0414576.1"/>
    <property type="molecule type" value="Genomic_DNA"/>
</dbReference>
<dbReference type="Proteomes" id="UP000643405">
    <property type="component" value="Unassembled WGS sequence"/>
</dbReference>
<feature type="region of interest" description="Disordered" evidence="1">
    <location>
        <begin position="28"/>
        <end position="113"/>
    </location>
</feature>
<dbReference type="InterPro" id="IPR009683">
    <property type="entry name" value="Extensin-like_C"/>
</dbReference>
<evidence type="ECO:0000313" key="4">
    <source>
        <dbReference type="EMBL" id="MBD0414576.1"/>
    </source>
</evidence>
<sequence length="290" mass="30869">MAGKRVFYFSIAISGLFLATALAAPETTVLPRSAPIPEQADRPDEKPEPPAQAPADSAQPPLPTPKPEDTAKPDDKDAPEPEQEAEEAEPDEDESMLPDPRSTLPMAETMPKDAKACRVRLKEIGVDFEDGQASENDPAGCALPFPLSLKSFGKDIEVEPGLIVTCGLAERAARFISDTVQPIAKKTLNKTVSGIAQASGYVCRPRNGTRKLSEHAFGNAFDIAGFNFSDGTSLEVGKESAGAEKTFVEEVRKAACGPFKTVLGPGSDADHASHLHLDLAIRRNGGTFCQ</sequence>
<protein>
    <submittedName>
        <fullName evidence="4">Extensin family protein</fullName>
    </submittedName>
</protein>
<evidence type="ECO:0000313" key="5">
    <source>
        <dbReference type="Proteomes" id="UP000643405"/>
    </source>
</evidence>
<accession>A0A8J6PJA1</accession>
<proteinExistence type="predicted"/>
<feature type="chain" id="PRO_5035309308" evidence="2">
    <location>
        <begin position="24"/>
        <end position="290"/>
    </location>
</feature>
<evidence type="ECO:0000256" key="2">
    <source>
        <dbReference type="SAM" id="SignalP"/>
    </source>
</evidence>
<dbReference type="Pfam" id="PF06904">
    <property type="entry name" value="Extensin-like_C"/>
    <property type="match status" value="1"/>
</dbReference>
<comment type="caution">
    <text evidence="4">The sequence shown here is derived from an EMBL/GenBank/DDBJ whole genome shotgun (WGS) entry which is preliminary data.</text>
</comment>
<keyword evidence="5" id="KW-1185">Reference proteome</keyword>
<feature type="compositionally biased region" description="Basic and acidic residues" evidence="1">
    <location>
        <begin position="66"/>
        <end position="79"/>
    </location>
</feature>